<keyword evidence="2" id="KW-1185">Reference proteome</keyword>
<organism evidence="1 2">
    <name type="scientific">Victivallis lenta</name>
    <dbReference type="NCBI Taxonomy" id="2606640"/>
    <lineage>
        <taxon>Bacteria</taxon>
        <taxon>Pseudomonadati</taxon>
        <taxon>Lentisphaerota</taxon>
        <taxon>Lentisphaeria</taxon>
        <taxon>Victivallales</taxon>
        <taxon>Victivallaceae</taxon>
        <taxon>Victivallis</taxon>
    </lineage>
</organism>
<evidence type="ECO:0000313" key="1">
    <source>
        <dbReference type="EMBL" id="MST95983.1"/>
    </source>
</evidence>
<gene>
    <name evidence="1" type="ORF">FYJ85_02855</name>
</gene>
<protein>
    <submittedName>
        <fullName evidence="1">Uncharacterized protein</fullName>
    </submittedName>
</protein>
<dbReference type="RefSeq" id="WP_154416936.1">
    <property type="nucleotide sequence ID" value="NZ_DBFCGB010000114.1"/>
</dbReference>
<sequence length="433" mass="46105">MPEICIPPAASESGIALRDGFCAGAVAEAVRVLAAGYAPELEFFTGPLPDHADGVGVETVKLPAPAEPYLGCWRAVVRLSGRSADPAFPDRFSELAAKFPAAAAASAGIRFARIDPAEAAEFASTLHHGIPKRTAILPLLCEIDLTGSAFTAPSAPEEAPDRAMWQNIRPAAVEAAAAAFFDADPGPLPEECAGKSVRIIRSAPAADFAWRDFTLELAVRMPGSVDFETAFGGLLAKLPAENVTANGICFCGIWPEKEARFEFESLLERPYGCARVELRARVRVAASQGSGTAPEPPDPNRSVAPFDPAALERALAARIAEALGLTMDRELCRGEFPPPGCGTAPAASVRLTGVASGNRSTGYRVLAQLRLRAPHRDELFRRLLAFDALFPRYDETLGAFAVRALLKRDFTLGWKEENGRNTITAGLSLELVL</sequence>
<dbReference type="Proteomes" id="UP000435649">
    <property type="component" value="Unassembled WGS sequence"/>
</dbReference>
<dbReference type="AlphaFoldDB" id="A0A844FYM8"/>
<proteinExistence type="predicted"/>
<comment type="caution">
    <text evidence="1">The sequence shown here is derived from an EMBL/GenBank/DDBJ whole genome shotgun (WGS) entry which is preliminary data.</text>
</comment>
<dbReference type="EMBL" id="VUNS01000002">
    <property type="protein sequence ID" value="MST95983.1"/>
    <property type="molecule type" value="Genomic_DNA"/>
</dbReference>
<name>A0A844FYM8_9BACT</name>
<accession>A0A844FYM8</accession>
<reference evidence="1 2" key="1">
    <citation type="submission" date="2019-08" db="EMBL/GenBank/DDBJ databases">
        <title>In-depth cultivation of the pig gut microbiome towards novel bacterial diversity and tailored functional studies.</title>
        <authorList>
            <person name="Wylensek D."/>
            <person name="Hitch T.C.A."/>
            <person name="Clavel T."/>
        </authorList>
    </citation>
    <scope>NUCLEOTIDE SEQUENCE [LARGE SCALE GENOMIC DNA]</scope>
    <source>
        <strain evidence="1 2">BBE-744-WT-12</strain>
    </source>
</reference>
<evidence type="ECO:0000313" key="2">
    <source>
        <dbReference type="Proteomes" id="UP000435649"/>
    </source>
</evidence>